<dbReference type="AlphaFoldDB" id="A0A8X6UGN8"/>
<comment type="caution">
    <text evidence="1">The sequence shown here is derived from an EMBL/GenBank/DDBJ whole genome shotgun (WGS) entry which is preliminary data.</text>
</comment>
<evidence type="ECO:0000313" key="1">
    <source>
        <dbReference type="EMBL" id="GFU18121.1"/>
    </source>
</evidence>
<dbReference type="EMBL" id="BMAW01030789">
    <property type="protein sequence ID" value="GFU18121.1"/>
    <property type="molecule type" value="Genomic_DNA"/>
</dbReference>
<accession>A0A8X6UGN8</accession>
<name>A0A8X6UGN8_NEPPI</name>
<dbReference type="Proteomes" id="UP000887013">
    <property type="component" value="Unassembled WGS sequence"/>
</dbReference>
<reference evidence="1" key="1">
    <citation type="submission" date="2020-08" db="EMBL/GenBank/DDBJ databases">
        <title>Multicomponent nature underlies the extraordinary mechanical properties of spider dragline silk.</title>
        <authorList>
            <person name="Kono N."/>
            <person name="Nakamura H."/>
            <person name="Mori M."/>
            <person name="Yoshida Y."/>
            <person name="Ohtoshi R."/>
            <person name="Malay A.D."/>
            <person name="Moran D.A.P."/>
            <person name="Tomita M."/>
            <person name="Numata K."/>
            <person name="Arakawa K."/>
        </authorList>
    </citation>
    <scope>NUCLEOTIDE SEQUENCE</scope>
</reference>
<protein>
    <submittedName>
        <fullName evidence="1">Uncharacterized protein</fullName>
    </submittedName>
</protein>
<organism evidence="1 2">
    <name type="scientific">Nephila pilipes</name>
    <name type="common">Giant wood spider</name>
    <name type="synonym">Nephila maculata</name>
    <dbReference type="NCBI Taxonomy" id="299642"/>
    <lineage>
        <taxon>Eukaryota</taxon>
        <taxon>Metazoa</taxon>
        <taxon>Ecdysozoa</taxon>
        <taxon>Arthropoda</taxon>
        <taxon>Chelicerata</taxon>
        <taxon>Arachnida</taxon>
        <taxon>Araneae</taxon>
        <taxon>Araneomorphae</taxon>
        <taxon>Entelegynae</taxon>
        <taxon>Araneoidea</taxon>
        <taxon>Nephilidae</taxon>
        <taxon>Nephila</taxon>
    </lineage>
</organism>
<gene>
    <name evidence="1" type="ORF">NPIL_120821</name>
</gene>
<proteinExistence type="predicted"/>
<sequence>MPQDVVWIIRLGIRTGVTTNDVFDAQGGRETKVTSKTSCPTVSRYFLIPDLQQYNCPQETVLIQGCALPHIHRGVQQFLRQSSTEECVISHCFPTTFSTLS</sequence>
<keyword evidence="2" id="KW-1185">Reference proteome</keyword>
<evidence type="ECO:0000313" key="2">
    <source>
        <dbReference type="Proteomes" id="UP000887013"/>
    </source>
</evidence>